<feature type="compositionally biased region" description="Low complexity" evidence="2">
    <location>
        <begin position="938"/>
        <end position="949"/>
    </location>
</feature>
<feature type="region of interest" description="Disordered" evidence="2">
    <location>
        <begin position="684"/>
        <end position="831"/>
    </location>
</feature>
<comment type="caution">
    <text evidence="3">The sequence shown here is derived from an EMBL/GenBank/DDBJ whole genome shotgun (WGS) entry which is preliminary data.</text>
</comment>
<dbReference type="Pfam" id="PF00169">
    <property type="entry name" value="PH"/>
    <property type="match status" value="1"/>
</dbReference>
<keyword evidence="1" id="KW-0175">Coiled coil</keyword>
<dbReference type="Proteomes" id="UP000749559">
    <property type="component" value="Unassembled WGS sequence"/>
</dbReference>
<dbReference type="InterPro" id="IPR012966">
    <property type="entry name" value="AHD"/>
</dbReference>
<dbReference type="SMART" id="SM00233">
    <property type="entry name" value="PH"/>
    <property type="match status" value="1"/>
</dbReference>
<feature type="compositionally biased region" description="Basic and acidic residues" evidence="2">
    <location>
        <begin position="323"/>
        <end position="339"/>
    </location>
</feature>
<feature type="compositionally biased region" description="Polar residues" evidence="2">
    <location>
        <begin position="220"/>
        <end position="239"/>
    </location>
</feature>
<dbReference type="Pfam" id="PF08174">
    <property type="entry name" value="Anillin"/>
    <property type="match status" value="1"/>
</dbReference>
<feature type="compositionally biased region" description="Polar residues" evidence="2">
    <location>
        <begin position="141"/>
        <end position="150"/>
    </location>
</feature>
<dbReference type="GO" id="GO:0031106">
    <property type="term" value="P:septin ring organization"/>
    <property type="evidence" value="ECO:0007669"/>
    <property type="project" value="TreeGrafter"/>
</dbReference>
<dbReference type="InterPro" id="IPR031970">
    <property type="entry name" value="Anillin_N"/>
</dbReference>
<dbReference type="InterPro" id="IPR037840">
    <property type="entry name" value="PH_Anillin"/>
</dbReference>
<evidence type="ECO:0000256" key="1">
    <source>
        <dbReference type="ARBA" id="ARBA00023054"/>
    </source>
</evidence>
<dbReference type="PROSITE" id="PS50003">
    <property type="entry name" value="PH_DOMAIN"/>
    <property type="match status" value="1"/>
</dbReference>
<feature type="region of interest" description="Disordered" evidence="2">
    <location>
        <begin position="516"/>
        <end position="628"/>
    </location>
</feature>
<dbReference type="GO" id="GO:0005826">
    <property type="term" value="C:actomyosin contractile ring"/>
    <property type="evidence" value="ECO:0007669"/>
    <property type="project" value="TreeGrafter"/>
</dbReference>
<dbReference type="Gene3D" id="2.30.29.30">
    <property type="entry name" value="Pleckstrin-homology domain (PH domain)/Phosphotyrosine-binding domain (PTB)"/>
    <property type="match status" value="1"/>
</dbReference>
<feature type="region of interest" description="Disordered" evidence="2">
    <location>
        <begin position="1173"/>
        <end position="1194"/>
    </location>
</feature>
<feature type="compositionally biased region" description="Polar residues" evidence="2">
    <location>
        <begin position="72"/>
        <end position="84"/>
    </location>
</feature>
<dbReference type="PANTHER" id="PTHR21538:SF23">
    <property type="entry name" value="ANILLIN"/>
    <property type="match status" value="1"/>
</dbReference>
<sequence length="1401" mass="156470">MDPFTQKLLERTRERREKLAEKMGTGKKEAPVIQSENITMPTTKMEEKTMDSSPRVAPPRKRRTPLSDDLSENIQNAVMESSVKNTDDDSPNKRKCYRETENSMKPDTPAILGVKSRLAGLAARQSAWNNGDDTMDVENAPSPTRNQATISPPPMVVGSATKSARKGRFAALAANINGWEDDLSHPSHRIEDDAAPVKPPRTFNESVPAASPAKPPRVAATNSPMKSNPVQSPARSSPARNPHRFVSPNKGQTEETFPAPSRSPSPIKKSDNEARHVSTLNVPIASTKSANSVKQITMTTPKTEEPIRRENEPTDTPVVMRRSAWESKSAKKEDNEPTKRPVSARMADWETKVRNPQPAQRPKTTYKATPGRLNTPARPDNAVPQLRKTSAPVNNSQRTTHQAEEPTEKSIMSRMACWEQKASTNPNSVPTPQKGAVGVSLATGASITPKKLVERGKSFSEKIAERAKDLQTPNKSPTKIHSPVKMTQGVKNMQENLKQQMEKKWQDNEIADKIRQQKDADMDVLNTRWQNFKGGPVTSTSAPAPAPPAPPAPSAPVQEPVRSRHQTAPQPKLENDMPKPRPRSKHLSADLFRAAALDESIMPEPEEPKTRPPTMRGKVGDKREAARNKVRQDFESKLKTMGFAVESNADLGHVAKINLKKGAVKISKGAQPGEKIMEYQVETTVETKNGETRVSSKVLKDNTSTDSGLSREGSFRGNADYDTQSETGSERSNSRQSTSPSSSEYTVDDSIFEAPRGRPYKRQDSFSSQQSLETDCSEYTNETADESYDEQETTIKQRVADSYDESESEASSTYVSLNEYRRQTSGSKQYKYVPRNVPAADYSTTESDSDFVPSHSFKYQTKANQQVSTSHGRHDFDPNETEIEAAAGEIDDLLDEVMSDTEDDIDPKKYDTNFGLNKQVSFNPDGPNLTVISRDNSSMDSMSSASDSSSETRHQAYSLSSYRSTQSTKKQPVPAPRVTVVRRVKHESSSSQEDEEPLPFIPEKNAKEKIQELQQLVNGEQSVIMQTSNALNKCCGRESSFAGSAEQVECNRLLLIACQKRQSYLAEIQKLKEGKATKPHPNTSKGSLSISDMRLPLKKDFLSRMGTSSDKTVHYFLCLLRNGPHVIATQMVSTHDAGVRASIDFPNLINIKEVHRDFKYDLEIYSMSVTKEIQDPKKSKSKTPKKLFGKSQTAMPSPGGPYAVRTTSFTCIATLPLTMDCLNHNCFTLNRVPYSSPLHGTIYLRLRCMFEINVEERGFLTMFEDVSGFGAWHRRWCVLRKGTLRYWKYPDDENHRDPMGIIDLKRCITDSVGLIPRDICARPHTFELVSIRPQQRGERNSLISQTYNTMTTTRHQLSADTKEDRILWCKKVNEALENVRAWHPDAMRPIKRKTNPNESNV</sequence>
<feature type="compositionally biased region" description="Polar residues" evidence="2">
    <location>
        <begin position="765"/>
        <end position="782"/>
    </location>
</feature>
<feature type="compositionally biased region" description="Pro residues" evidence="2">
    <location>
        <begin position="544"/>
        <end position="554"/>
    </location>
</feature>
<dbReference type="FunFam" id="2.30.29.30:FF:000111">
    <property type="entry name" value="anillin isoform X1"/>
    <property type="match status" value="1"/>
</dbReference>
<feature type="compositionally biased region" description="Polar residues" evidence="2">
    <location>
        <begin position="684"/>
        <end position="708"/>
    </location>
</feature>
<dbReference type="SUPFAM" id="SSF50729">
    <property type="entry name" value="PH domain-like"/>
    <property type="match status" value="1"/>
</dbReference>
<dbReference type="PANTHER" id="PTHR21538">
    <property type="entry name" value="ANILLIN/RHOTEKIN RTKN"/>
    <property type="match status" value="1"/>
</dbReference>
<dbReference type="Pfam" id="PF16018">
    <property type="entry name" value="Anillin_N"/>
    <property type="match status" value="1"/>
</dbReference>
<dbReference type="InterPro" id="IPR051364">
    <property type="entry name" value="Cytokinesis/Rho-signaling"/>
</dbReference>
<evidence type="ECO:0000256" key="2">
    <source>
        <dbReference type="SAM" id="MobiDB-lite"/>
    </source>
</evidence>
<feature type="compositionally biased region" description="Polar residues" evidence="2">
    <location>
        <begin position="278"/>
        <end position="301"/>
    </location>
</feature>
<feature type="region of interest" description="Disordered" evidence="2">
    <location>
        <begin position="127"/>
        <end position="165"/>
    </location>
</feature>
<name>A0A8J1Y7I5_OWEFU</name>
<dbReference type="CDD" id="cd01263">
    <property type="entry name" value="PH_anillin"/>
    <property type="match status" value="1"/>
</dbReference>
<feature type="compositionally biased region" description="Basic and acidic residues" evidence="2">
    <location>
        <begin position="302"/>
        <end position="312"/>
    </location>
</feature>
<feature type="region of interest" description="Disordered" evidence="2">
    <location>
        <begin position="919"/>
        <end position="978"/>
    </location>
</feature>
<feature type="compositionally biased region" description="Basic residues" evidence="2">
    <location>
        <begin position="1179"/>
        <end position="1188"/>
    </location>
</feature>
<feature type="compositionally biased region" description="Low complexity" evidence="2">
    <location>
        <begin position="734"/>
        <end position="743"/>
    </location>
</feature>
<feature type="region of interest" description="Disordered" evidence="2">
    <location>
        <begin position="180"/>
        <end position="411"/>
    </location>
</feature>
<dbReference type="OrthoDB" id="5915976at2759"/>
<feature type="region of interest" description="Disordered" evidence="2">
    <location>
        <begin position="1"/>
        <end position="111"/>
    </location>
</feature>
<feature type="compositionally biased region" description="Polar residues" evidence="2">
    <location>
        <begin position="955"/>
        <end position="970"/>
    </location>
</feature>
<organism evidence="3 4">
    <name type="scientific">Owenia fusiformis</name>
    <name type="common">Polychaete worm</name>
    <dbReference type="NCBI Taxonomy" id="6347"/>
    <lineage>
        <taxon>Eukaryota</taxon>
        <taxon>Metazoa</taxon>
        <taxon>Spiralia</taxon>
        <taxon>Lophotrochozoa</taxon>
        <taxon>Annelida</taxon>
        <taxon>Polychaeta</taxon>
        <taxon>Sedentaria</taxon>
        <taxon>Canalipalpata</taxon>
        <taxon>Sabellida</taxon>
        <taxon>Oweniida</taxon>
        <taxon>Oweniidae</taxon>
        <taxon>Owenia</taxon>
    </lineage>
</organism>
<feature type="compositionally biased region" description="Polar residues" evidence="2">
    <location>
        <begin position="387"/>
        <end position="400"/>
    </location>
</feature>
<reference evidence="3" key="1">
    <citation type="submission" date="2022-03" db="EMBL/GenBank/DDBJ databases">
        <authorList>
            <person name="Martin C."/>
        </authorList>
    </citation>
    <scope>NUCLEOTIDE SEQUENCE</scope>
</reference>
<evidence type="ECO:0000313" key="3">
    <source>
        <dbReference type="EMBL" id="CAH1780239.1"/>
    </source>
</evidence>
<proteinExistence type="predicted"/>
<gene>
    <name evidence="3" type="ORF">OFUS_LOCUS6956</name>
</gene>
<feature type="compositionally biased region" description="Basic and acidic residues" evidence="2">
    <location>
        <begin position="8"/>
        <end position="30"/>
    </location>
</feature>
<keyword evidence="4" id="KW-1185">Reference proteome</keyword>
<feature type="compositionally biased region" description="Basic and acidic residues" evidence="2">
    <location>
        <begin position="85"/>
        <end position="104"/>
    </location>
</feature>
<feature type="compositionally biased region" description="Basic and acidic residues" evidence="2">
    <location>
        <begin position="618"/>
        <end position="628"/>
    </location>
</feature>
<accession>A0A8J1Y7I5</accession>
<dbReference type="EMBL" id="CAIIXF020000003">
    <property type="protein sequence ID" value="CAH1780239.1"/>
    <property type="molecule type" value="Genomic_DNA"/>
</dbReference>
<feature type="region of interest" description="Disordered" evidence="2">
    <location>
        <begin position="466"/>
        <end position="488"/>
    </location>
</feature>
<dbReference type="InterPro" id="IPR001849">
    <property type="entry name" value="PH_domain"/>
</dbReference>
<dbReference type="InterPro" id="IPR011993">
    <property type="entry name" value="PH-like_dom_sf"/>
</dbReference>
<dbReference type="GO" id="GO:0000281">
    <property type="term" value="P:mitotic cytokinesis"/>
    <property type="evidence" value="ECO:0007669"/>
    <property type="project" value="TreeGrafter"/>
</dbReference>
<evidence type="ECO:0000313" key="4">
    <source>
        <dbReference type="Proteomes" id="UP000749559"/>
    </source>
</evidence>
<feature type="compositionally biased region" description="Acidic residues" evidence="2">
    <location>
        <begin position="783"/>
        <end position="792"/>
    </location>
</feature>
<protein>
    <submittedName>
        <fullName evidence="3">Uncharacterized protein</fullName>
    </submittedName>
</protein>
<feature type="compositionally biased region" description="Basic and acidic residues" evidence="2">
    <location>
        <begin position="182"/>
        <end position="192"/>
    </location>
</feature>
<dbReference type="GO" id="GO:0000915">
    <property type="term" value="P:actomyosin contractile ring assembly"/>
    <property type="evidence" value="ECO:0007669"/>
    <property type="project" value="TreeGrafter"/>
</dbReference>